<dbReference type="AlphaFoldDB" id="A0AAV3UJ54"/>
<dbReference type="InterPro" id="IPR000620">
    <property type="entry name" value="EamA_dom"/>
</dbReference>
<evidence type="ECO:0000259" key="2">
    <source>
        <dbReference type="Pfam" id="PF00892"/>
    </source>
</evidence>
<keyword evidence="1" id="KW-1133">Transmembrane helix</keyword>
<reference evidence="3 4" key="1">
    <citation type="journal article" date="2019" name="Int. J. Syst. Evol. Microbiol.">
        <title>The Global Catalogue of Microorganisms (GCM) 10K type strain sequencing project: providing services to taxonomists for standard genome sequencing and annotation.</title>
        <authorList>
            <consortium name="The Broad Institute Genomics Platform"/>
            <consortium name="The Broad Institute Genome Sequencing Center for Infectious Disease"/>
            <person name="Wu L."/>
            <person name="Ma J."/>
        </authorList>
    </citation>
    <scope>NUCLEOTIDE SEQUENCE [LARGE SCALE GENOMIC DNA]</scope>
    <source>
        <strain evidence="3 4">JCM 17504</strain>
    </source>
</reference>
<sequence length="269" mass="29509">MDPVLNSGMVYAVIGAVVWGYFLFLNKYQFDRVPSDAFMTITFASAAAWYVFVTVVKGMPVTLPARYSSTDWLFVLGAITFLAAGLLILFHSIKIGQVSYVAPISKITPAFVLPFEIVLLNEQLMFVQIFGVGLATLAMYVANYQGGKLTTPVLKATTYRPAQLALLSAFVLAILNVAQRVVLQELAFPTTTTWVILKLGGTAVLLSPLAIRDWRSEFRGDLPKLFLAGTILIVGEHFIALAFARIPASIASPILSTQPSSRFCWEELF</sequence>
<evidence type="ECO:0000313" key="3">
    <source>
        <dbReference type="EMBL" id="GAA5052957.1"/>
    </source>
</evidence>
<feature type="transmembrane region" description="Helical" evidence="1">
    <location>
        <begin position="194"/>
        <end position="213"/>
    </location>
</feature>
<evidence type="ECO:0000313" key="4">
    <source>
        <dbReference type="Proteomes" id="UP001501729"/>
    </source>
</evidence>
<dbReference type="SUPFAM" id="SSF103481">
    <property type="entry name" value="Multidrug resistance efflux transporter EmrE"/>
    <property type="match status" value="1"/>
</dbReference>
<comment type="caution">
    <text evidence="3">The sequence shown here is derived from an EMBL/GenBank/DDBJ whole genome shotgun (WGS) entry which is preliminary data.</text>
</comment>
<dbReference type="EMBL" id="BAABKX010000013">
    <property type="protein sequence ID" value="GAA5052957.1"/>
    <property type="molecule type" value="Genomic_DNA"/>
</dbReference>
<feature type="transmembrane region" description="Helical" evidence="1">
    <location>
        <begin position="37"/>
        <end position="60"/>
    </location>
</feature>
<dbReference type="GeneID" id="68616979"/>
<feature type="domain" description="EamA" evidence="2">
    <location>
        <begin position="7"/>
        <end position="143"/>
    </location>
</feature>
<feature type="transmembrane region" description="Helical" evidence="1">
    <location>
        <begin position="164"/>
        <end position="182"/>
    </location>
</feature>
<organism evidence="3 4">
    <name type="scientific">Haladaptatus pallidirubidus</name>
    <dbReference type="NCBI Taxonomy" id="1008152"/>
    <lineage>
        <taxon>Archaea</taxon>
        <taxon>Methanobacteriati</taxon>
        <taxon>Methanobacteriota</taxon>
        <taxon>Stenosarchaea group</taxon>
        <taxon>Halobacteria</taxon>
        <taxon>Halobacteriales</taxon>
        <taxon>Haladaptataceae</taxon>
        <taxon>Haladaptatus</taxon>
    </lineage>
</organism>
<feature type="transmembrane region" description="Helical" evidence="1">
    <location>
        <begin position="100"/>
        <end position="119"/>
    </location>
</feature>
<dbReference type="Pfam" id="PF00892">
    <property type="entry name" value="EamA"/>
    <property type="match status" value="1"/>
</dbReference>
<feature type="transmembrane region" description="Helical" evidence="1">
    <location>
        <begin position="6"/>
        <end position="25"/>
    </location>
</feature>
<keyword evidence="1" id="KW-0812">Transmembrane</keyword>
<keyword evidence="4" id="KW-1185">Reference proteome</keyword>
<dbReference type="RefSeq" id="WP_227778234.1">
    <property type="nucleotide sequence ID" value="NZ_BAABKX010000013.1"/>
</dbReference>
<feature type="transmembrane region" description="Helical" evidence="1">
    <location>
        <begin position="125"/>
        <end position="143"/>
    </location>
</feature>
<dbReference type="GO" id="GO:0016020">
    <property type="term" value="C:membrane"/>
    <property type="evidence" value="ECO:0007669"/>
    <property type="project" value="InterPro"/>
</dbReference>
<dbReference type="Proteomes" id="UP001501729">
    <property type="component" value="Unassembled WGS sequence"/>
</dbReference>
<dbReference type="InterPro" id="IPR037185">
    <property type="entry name" value="EmrE-like"/>
</dbReference>
<accession>A0AAV3UJ54</accession>
<name>A0AAV3UJ54_9EURY</name>
<evidence type="ECO:0000256" key="1">
    <source>
        <dbReference type="SAM" id="Phobius"/>
    </source>
</evidence>
<feature type="transmembrane region" description="Helical" evidence="1">
    <location>
        <begin position="72"/>
        <end position="93"/>
    </location>
</feature>
<gene>
    <name evidence="3" type="ORF">GCM10025751_29670</name>
</gene>
<proteinExistence type="predicted"/>
<protein>
    <recommendedName>
        <fullName evidence="2">EamA domain-containing protein</fullName>
    </recommendedName>
</protein>
<keyword evidence="1" id="KW-0472">Membrane</keyword>
<feature type="transmembrane region" description="Helical" evidence="1">
    <location>
        <begin position="225"/>
        <end position="246"/>
    </location>
</feature>